<protein>
    <recommendedName>
        <fullName evidence="4">DUF541 domain-containing protein</fullName>
    </recommendedName>
</protein>
<dbReference type="EMBL" id="JAMQOS010000001">
    <property type="protein sequence ID" value="MDS0281147.1"/>
    <property type="molecule type" value="Genomic_DNA"/>
</dbReference>
<dbReference type="Proteomes" id="UP001268864">
    <property type="component" value="Unassembled WGS sequence"/>
</dbReference>
<comment type="caution">
    <text evidence="2">The sequence shown here is derived from an EMBL/GenBank/DDBJ whole genome shotgun (WGS) entry which is preliminary data.</text>
</comment>
<evidence type="ECO:0000256" key="1">
    <source>
        <dbReference type="SAM" id="MobiDB-lite"/>
    </source>
</evidence>
<accession>A0ABU2FLI0</accession>
<dbReference type="Pfam" id="PF23955">
    <property type="entry name" value="DUF7284"/>
    <property type="match status" value="1"/>
</dbReference>
<evidence type="ECO:0008006" key="4">
    <source>
        <dbReference type="Google" id="ProtNLM"/>
    </source>
</evidence>
<dbReference type="InterPro" id="IPR055708">
    <property type="entry name" value="DUF7284"/>
</dbReference>
<evidence type="ECO:0000313" key="2">
    <source>
        <dbReference type="EMBL" id="MDS0281147.1"/>
    </source>
</evidence>
<evidence type="ECO:0000313" key="3">
    <source>
        <dbReference type="Proteomes" id="UP001268864"/>
    </source>
</evidence>
<sequence>MNRATSTVVDVTVCLLLVGAAVAALVNGAAVERPTTGNPAAERAALLATSTASIEYTLAVPGDPPTWTTNATATHQRTAHGTLAELLAEAAMSRVSYEGHRLSRVGTGFERAVATTTRNRLRERGHRTVVRTRWEPYRGAPLNATMRVGERPPPTADVNAATTTVPSPATSASGRLRRVARASGYRGIAVVAAAATVETLFPPQQAQVALDGDYPADRLMTRRYRRMGALTRAGRLSVESRSTTELNADLTTALAARFERDMRRRFDSPEAAARAVDTGNVTVTVRTWKP</sequence>
<name>A0ABU2FLI0_9EURY</name>
<organism evidence="2 3">
    <name type="scientific">Haloarcula onubensis</name>
    <dbReference type="NCBI Taxonomy" id="2950539"/>
    <lineage>
        <taxon>Archaea</taxon>
        <taxon>Methanobacteriati</taxon>
        <taxon>Methanobacteriota</taxon>
        <taxon>Stenosarchaea group</taxon>
        <taxon>Halobacteria</taxon>
        <taxon>Halobacteriales</taxon>
        <taxon>Haloarculaceae</taxon>
        <taxon>Haloarcula</taxon>
    </lineage>
</organism>
<reference evidence="2 3" key="1">
    <citation type="submission" date="2022-06" db="EMBL/GenBank/DDBJ databases">
        <title>Halomicroarcula sp. a new haloarchaeum isolate from saline soil.</title>
        <authorList>
            <person name="Strakova D."/>
            <person name="Galisteo C."/>
            <person name="Sanchez-Porro C."/>
            <person name="Ventosa A."/>
        </authorList>
    </citation>
    <scope>NUCLEOTIDE SEQUENCE [LARGE SCALE GENOMIC DNA]</scope>
    <source>
        <strain evidence="2 3">S3CR25-11</strain>
    </source>
</reference>
<proteinExistence type="predicted"/>
<keyword evidence="3" id="KW-1185">Reference proteome</keyword>
<dbReference type="RefSeq" id="WP_310898983.1">
    <property type="nucleotide sequence ID" value="NZ_JAMQOS010000001.1"/>
</dbReference>
<feature type="region of interest" description="Disordered" evidence="1">
    <location>
        <begin position="144"/>
        <end position="175"/>
    </location>
</feature>
<gene>
    <name evidence="2" type="ORF">NDI86_03365</name>
</gene>
<feature type="compositionally biased region" description="Low complexity" evidence="1">
    <location>
        <begin position="160"/>
        <end position="173"/>
    </location>
</feature>